<dbReference type="Proteomes" id="UP000499080">
    <property type="component" value="Unassembled WGS sequence"/>
</dbReference>
<dbReference type="EMBL" id="BGPR01000164">
    <property type="protein sequence ID" value="GBM01089.1"/>
    <property type="molecule type" value="Genomic_DNA"/>
</dbReference>
<organism evidence="1 2">
    <name type="scientific">Araneus ventricosus</name>
    <name type="common">Orbweaver spider</name>
    <name type="synonym">Epeira ventricosa</name>
    <dbReference type="NCBI Taxonomy" id="182803"/>
    <lineage>
        <taxon>Eukaryota</taxon>
        <taxon>Metazoa</taxon>
        <taxon>Ecdysozoa</taxon>
        <taxon>Arthropoda</taxon>
        <taxon>Chelicerata</taxon>
        <taxon>Arachnida</taxon>
        <taxon>Araneae</taxon>
        <taxon>Araneomorphae</taxon>
        <taxon>Entelegynae</taxon>
        <taxon>Araneoidea</taxon>
        <taxon>Araneidae</taxon>
        <taxon>Araneus</taxon>
    </lineage>
</organism>
<proteinExistence type="predicted"/>
<comment type="caution">
    <text evidence="1">The sequence shown here is derived from an EMBL/GenBank/DDBJ whole genome shotgun (WGS) entry which is preliminary data.</text>
</comment>
<name>A0A4Y2C9U0_ARAVE</name>
<protein>
    <submittedName>
        <fullName evidence="1">Uncharacterized protein</fullName>
    </submittedName>
</protein>
<sequence>MIRFALNTAKCETTNHRAAFLQFGREFRTTDDATHDLRALIYNDNFVAEITPYLKRFARLSAEIKDHVEQKQDKRKTYYDRRRRQAFYKSGDEVWVTLHPISKSQNKKSRKFMPKREGHYILLASHKIRKVGNSCPNVKDLI</sequence>
<dbReference type="AlphaFoldDB" id="A0A4Y2C9U0"/>
<evidence type="ECO:0000313" key="2">
    <source>
        <dbReference type="Proteomes" id="UP000499080"/>
    </source>
</evidence>
<reference evidence="1 2" key="1">
    <citation type="journal article" date="2019" name="Sci. Rep.">
        <title>Orb-weaving spider Araneus ventricosus genome elucidates the spidroin gene catalogue.</title>
        <authorList>
            <person name="Kono N."/>
            <person name="Nakamura H."/>
            <person name="Ohtoshi R."/>
            <person name="Moran D.A.P."/>
            <person name="Shinohara A."/>
            <person name="Yoshida Y."/>
            <person name="Fujiwara M."/>
            <person name="Mori M."/>
            <person name="Tomita M."/>
            <person name="Arakawa K."/>
        </authorList>
    </citation>
    <scope>NUCLEOTIDE SEQUENCE [LARGE SCALE GENOMIC DNA]</scope>
</reference>
<evidence type="ECO:0000313" key="1">
    <source>
        <dbReference type="EMBL" id="GBM01089.1"/>
    </source>
</evidence>
<dbReference type="OrthoDB" id="425619at2759"/>
<keyword evidence="2" id="KW-1185">Reference proteome</keyword>
<accession>A0A4Y2C9U0</accession>
<gene>
    <name evidence="1" type="ORF">AVEN_136640_1</name>
</gene>